<dbReference type="InterPro" id="IPR001054">
    <property type="entry name" value="A/G_cyclase"/>
</dbReference>
<dbReference type="CDD" id="cd07302">
    <property type="entry name" value="CHD"/>
    <property type="match status" value="1"/>
</dbReference>
<dbReference type="Proteomes" id="UP001055200">
    <property type="component" value="Chromosome"/>
</dbReference>
<proteinExistence type="predicted"/>
<dbReference type="InterPro" id="IPR029787">
    <property type="entry name" value="Nucleotide_cyclase"/>
</dbReference>
<protein>
    <submittedName>
        <fullName evidence="2">Adenylate/guanylate cyclase domain-containing protein</fullName>
    </submittedName>
</protein>
<sequence>MEQWTVITSPYSWVSSNSRIKDILDQPAGQFVETDDLPSRDKLTYTNGFYGLCSSIFIDIRNSSGLTQKYKRPTLAKIYRSFISEMVAVLNGHENVREVNIVGDCVWAVYNTPWKSDIDGVFEKACTANTLLKLLNAHFAKKSLDPLRIGIGVDWGRVLMIKAGYSGSSINDVIYMGDVVNRAAHLAHKAGQNYEKSIWTGPDFYGNLNEHNSGLLTQKWDFEVGSVYTGDVVLTAMDTWIDENF</sequence>
<name>A0ABY3TYU7_9MYCO</name>
<dbReference type="Pfam" id="PF00211">
    <property type="entry name" value="Guanylate_cyc"/>
    <property type="match status" value="1"/>
</dbReference>
<dbReference type="PROSITE" id="PS50125">
    <property type="entry name" value="GUANYLATE_CYCLASE_2"/>
    <property type="match status" value="1"/>
</dbReference>
<accession>A0ABY3TYU7</accession>
<keyword evidence="3" id="KW-1185">Reference proteome</keyword>
<dbReference type="EMBL" id="CP092365">
    <property type="protein sequence ID" value="ULN52853.1"/>
    <property type="molecule type" value="Genomic_DNA"/>
</dbReference>
<feature type="domain" description="Guanylate cyclase" evidence="1">
    <location>
        <begin position="54"/>
        <end position="187"/>
    </location>
</feature>
<gene>
    <name evidence="2" type="ORF">MIU77_00145</name>
</gene>
<dbReference type="SUPFAM" id="SSF55073">
    <property type="entry name" value="Nucleotide cyclase"/>
    <property type="match status" value="1"/>
</dbReference>
<evidence type="ECO:0000313" key="2">
    <source>
        <dbReference type="EMBL" id="ULN52853.1"/>
    </source>
</evidence>
<organism evidence="2 3">
    <name type="scientific">Mycolicibacillus parakoreensis</name>
    <dbReference type="NCBI Taxonomy" id="1069221"/>
    <lineage>
        <taxon>Bacteria</taxon>
        <taxon>Bacillati</taxon>
        <taxon>Actinomycetota</taxon>
        <taxon>Actinomycetes</taxon>
        <taxon>Mycobacteriales</taxon>
        <taxon>Mycobacteriaceae</taxon>
        <taxon>Mycolicibacillus</taxon>
    </lineage>
</organism>
<reference evidence="2" key="1">
    <citation type="submission" date="2022-08" db="EMBL/GenBank/DDBJ databases">
        <title>Complete genome sequence of 14 non-tuberculosis mycobacteria type-strains.</title>
        <authorList>
            <person name="Igarashi Y."/>
            <person name="Osugi A."/>
            <person name="Mitarai S."/>
        </authorList>
    </citation>
    <scope>NUCLEOTIDE SEQUENCE</scope>
    <source>
        <strain evidence="2">DSM 45575</strain>
    </source>
</reference>
<dbReference type="RefSeq" id="WP_240171122.1">
    <property type="nucleotide sequence ID" value="NZ_CP092365.1"/>
</dbReference>
<evidence type="ECO:0000259" key="1">
    <source>
        <dbReference type="PROSITE" id="PS50125"/>
    </source>
</evidence>
<evidence type="ECO:0000313" key="3">
    <source>
        <dbReference type="Proteomes" id="UP001055200"/>
    </source>
</evidence>
<dbReference type="Gene3D" id="3.30.70.1230">
    <property type="entry name" value="Nucleotide cyclase"/>
    <property type="match status" value="1"/>
</dbReference>